<protein>
    <submittedName>
        <fullName evidence="1">Entericidin EcnA/B family protein</fullName>
    </submittedName>
</protein>
<name>A0A6I6IQR8_9RHOB</name>
<evidence type="ECO:0000313" key="1">
    <source>
        <dbReference type="EMBL" id="QGX98424.1"/>
    </source>
</evidence>
<dbReference type="KEGG" id="rom:EI983_09065"/>
<reference evidence="2" key="1">
    <citation type="submission" date="2018-12" db="EMBL/GenBank/DDBJ databases">
        <title>Complete genome sequence of Roseovarius sp. MME-070.</title>
        <authorList>
            <person name="Nam Y.-D."/>
            <person name="Kang J."/>
            <person name="Chung W.-H."/>
            <person name="Park Y.S."/>
        </authorList>
    </citation>
    <scope>NUCLEOTIDE SEQUENCE [LARGE SCALE GENOMIC DNA]</scope>
    <source>
        <strain evidence="2">MME-070</strain>
    </source>
</reference>
<dbReference type="AlphaFoldDB" id="A0A6I6IQR8"/>
<evidence type="ECO:0000313" key="2">
    <source>
        <dbReference type="Proteomes" id="UP000428330"/>
    </source>
</evidence>
<proteinExistence type="predicted"/>
<accession>A0A6I6IQR8</accession>
<sequence length="37" mass="3805">MKHLAILGLLAALAGCGTIEGMGEDVSAASRTVQSWF</sequence>
<dbReference type="RefSeq" id="WP_157707055.1">
    <property type="nucleotide sequence ID" value="NZ_CP034348.1"/>
</dbReference>
<gene>
    <name evidence="1" type="ORF">EI983_09065</name>
</gene>
<dbReference type="EMBL" id="CP034348">
    <property type="protein sequence ID" value="QGX98424.1"/>
    <property type="molecule type" value="Genomic_DNA"/>
</dbReference>
<keyword evidence="2" id="KW-1185">Reference proteome</keyword>
<dbReference type="PROSITE" id="PS51257">
    <property type="entry name" value="PROKAR_LIPOPROTEIN"/>
    <property type="match status" value="1"/>
</dbReference>
<dbReference type="Proteomes" id="UP000428330">
    <property type="component" value="Chromosome"/>
</dbReference>
<organism evidence="1 2">
    <name type="scientific">Roseovarius faecimaris</name>
    <dbReference type="NCBI Taxonomy" id="2494550"/>
    <lineage>
        <taxon>Bacteria</taxon>
        <taxon>Pseudomonadati</taxon>
        <taxon>Pseudomonadota</taxon>
        <taxon>Alphaproteobacteria</taxon>
        <taxon>Rhodobacterales</taxon>
        <taxon>Roseobacteraceae</taxon>
        <taxon>Roseovarius</taxon>
    </lineage>
</organism>